<dbReference type="GeneID" id="104727509"/>
<dbReference type="PANTHER" id="PTHR47481">
    <property type="match status" value="1"/>
</dbReference>
<protein>
    <submittedName>
        <fullName evidence="3">Uncharacterized protein LOC104727509</fullName>
    </submittedName>
</protein>
<dbReference type="RefSeq" id="XP_010444912.1">
    <property type="nucleotide sequence ID" value="XM_010446610.1"/>
</dbReference>
<feature type="region of interest" description="Disordered" evidence="1">
    <location>
        <begin position="128"/>
        <end position="184"/>
    </location>
</feature>
<reference evidence="3" key="2">
    <citation type="submission" date="2025-08" db="UniProtKB">
        <authorList>
            <consortium name="RefSeq"/>
        </authorList>
    </citation>
    <scope>IDENTIFICATION</scope>
    <source>
        <tissue evidence="3">Leaf</tissue>
    </source>
</reference>
<sequence length="293" mass="32979">MWIYGTVSEQLLDTILKVKSKACDIWITLEDLFRDNKEARSLQYDNELRNLEIGDMSITDYNHKLKSLSDLLANLDSPVSDRSLVMHMLNGLSDKFDNIINVIQHQTPFPSFTKARSMLLMEDKRLDKQAKPVAQHTTNASSPTVLFTNPDQHQQPNNSQHYNGHNNNSHTSGRGRGRNNWNTNQYGYPPPWGYNQPPWSYPQSYGGPPSYAPPMLHHSYPPPYVAPGVSPGPFSPPRPHSEAHYVQHAYQPPLIASTPTLTALPQAFSTMTLQDPAGNSWVMDIGAMCSRLL</sequence>
<gene>
    <name evidence="3" type="primary">LOC104727509</name>
</gene>
<dbReference type="Pfam" id="PF14223">
    <property type="entry name" value="Retrotran_gag_2"/>
    <property type="match status" value="1"/>
</dbReference>
<evidence type="ECO:0000313" key="3">
    <source>
        <dbReference type="RefSeq" id="XP_010444912.1"/>
    </source>
</evidence>
<organism evidence="2 3">
    <name type="scientific">Camelina sativa</name>
    <name type="common">False flax</name>
    <name type="synonym">Myagrum sativum</name>
    <dbReference type="NCBI Taxonomy" id="90675"/>
    <lineage>
        <taxon>Eukaryota</taxon>
        <taxon>Viridiplantae</taxon>
        <taxon>Streptophyta</taxon>
        <taxon>Embryophyta</taxon>
        <taxon>Tracheophyta</taxon>
        <taxon>Spermatophyta</taxon>
        <taxon>Magnoliopsida</taxon>
        <taxon>eudicotyledons</taxon>
        <taxon>Gunneridae</taxon>
        <taxon>Pentapetalae</taxon>
        <taxon>rosids</taxon>
        <taxon>malvids</taxon>
        <taxon>Brassicales</taxon>
        <taxon>Brassicaceae</taxon>
        <taxon>Camelineae</taxon>
        <taxon>Camelina</taxon>
    </lineage>
</organism>
<reference evidence="2" key="1">
    <citation type="journal article" date="2014" name="Nat. Commun.">
        <title>The emerging biofuel crop Camelina sativa retains a highly undifferentiated hexaploid genome structure.</title>
        <authorList>
            <person name="Kagale S."/>
            <person name="Koh C."/>
            <person name="Nixon J."/>
            <person name="Bollina V."/>
            <person name="Clarke W.E."/>
            <person name="Tuteja R."/>
            <person name="Spillane C."/>
            <person name="Robinson S.J."/>
            <person name="Links M.G."/>
            <person name="Clarke C."/>
            <person name="Higgins E.E."/>
            <person name="Huebert T."/>
            <person name="Sharpe A.G."/>
            <person name="Parkin I.A."/>
        </authorList>
    </citation>
    <scope>NUCLEOTIDE SEQUENCE [LARGE SCALE GENOMIC DNA]</scope>
    <source>
        <strain evidence="2">cv. DH55</strain>
    </source>
</reference>
<keyword evidence="2" id="KW-1185">Reference proteome</keyword>
<evidence type="ECO:0000313" key="2">
    <source>
        <dbReference type="Proteomes" id="UP000694864"/>
    </source>
</evidence>
<name>A0ABM0URB0_CAMSA</name>
<dbReference type="PANTHER" id="PTHR47481:SF41">
    <property type="entry name" value="COPIA-LIKE POLYPROTEIN_RETROTRANSPOSON"/>
    <property type="match status" value="1"/>
</dbReference>
<dbReference type="Proteomes" id="UP000694864">
    <property type="component" value="Chromosome 11"/>
</dbReference>
<evidence type="ECO:0000256" key="1">
    <source>
        <dbReference type="SAM" id="MobiDB-lite"/>
    </source>
</evidence>
<accession>A0ABM0URB0</accession>
<feature type="compositionally biased region" description="Polar residues" evidence="1">
    <location>
        <begin position="135"/>
        <end position="156"/>
    </location>
</feature>
<feature type="compositionally biased region" description="Low complexity" evidence="1">
    <location>
        <begin position="157"/>
        <end position="170"/>
    </location>
</feature>
<proteinExistence type="predicted"/>